<dbReference type="EC" id="2.3.1.275" evidence="10"/>
<comment type="similarity">
    <text evidence="10">Belongs to the PlsY family.</text>
</comment>
<comment type="function">
    <text evidence="10">Catalyzes the transfer of an acyl group from acyl-phosphate (acyl-PO(4)) to glycerol-3-phosphate (G3P) to form lysophosphatidic acid (LPA). This enzyme utilizes acyl-phosphate as fatty acyl donor, but not acyl-CoA or acyl-ACP.</text>
</comment>
<evidence type="ECO:0000256" key="9">
    <source>
        <dbReference type="ARBA" id="ARBA00023264"/>
    </source>
</evidence>
<feature type="transmembrane region" description="Helical" evidence="10">
    <location>
        <begin position="115"/>
        <end position="139"/>
    </location>
</feature>
<dbReference type="GO" id="GO:0043772">
    <property type="term" value="F:acyl-phosphate glycerol-3-phosphate acyltransferase activity"/>
    <property type="evidence" value="ECO:0007669"/>
    <property type="project" value="UniProtKB-UniRule"/>
</dbReference>
<comment type="subunit">
    <text evidence="10">Probably interacts with PlsX.</text>
</comment>
<comment type="caution">
    <text evidence="11">The sequence shown here is derived from an EMBL/GenBank/DDBJ whole genome shotgun (WGS) entry which is preliminary data.</text>
</comment>
<feature type="transmembrane region" description="Helical" evidence="10">
    <location>
        <begin position="146"/>
        <end position="166"/>
    </location>
</feature>
<dbReference type="InterPro" id="IPR003811">
    <property type="entry name" value="G3P_acylTferase_PlsY"/>
</dbReference>
<evidence type="ECO:0000256" key="5">
    <source>
        <dbReference type="ARBA" id="ARBA00022989"/>
    </source>
</evidence>
<accession>A0A926EEZ5</accession>
<sequence>MNTLWALLSSAACAYLLGSISFAVIVSKLYSKKDVRDYGSGNAGMTNVLRNFGKLPAALTLLGDFTKGVVAVLLGRYLFSLFGVTAFDGAYVAGLFALLGHMYPLYFGFKGGKGVLTSAGIILVINPITLAVLLVEFLIAFGISKMVSLGSIVDAVSYPIVTYIVLKVSGEPALINTLFAALIGIIVLYLHRENIKRIFAGTEYKFGQKKEK</sequence>
<name>A0A926EEZ5_9FIRM</name>
<gene>
    <name evidence="10 11" type="primary">plsY</name>
    <name evidence="11" type="ORF">H8709_08875</name>
</gene>
<keyword evidence="11" id="KW-0012">Acyltransferase</keyword>
<keyword evidence="5 10" id="KW-1133">Transmembrane helix</keyword>
<evidence type="ECO:0000256" key="3">
    <source>
        <dbReference type="ARBA" id="ARBA00022679"/>
    </source>
</evidence>
<feature type="transmembrane region" description="Helical" evidence="10">
    <location>
        <begin position="172"/>
        <end position="190"/>
    </location>
</feature>
<dbReference type="PANTHER" id="PTHR30309">
    <property type="entry name" value="INNER MEMBRANE PROTEIN YGIH"/>
    <property type="match status" value="1"/>
</dbReference>
<dbReference type="NCBIfam" id="TIGR00023">
    <property type="entry name" value="glycerol-3-phosphate 1-O-acyltransferase PlsY"/>
    <property type="match status" value="1"/>
</dbReference>
<keyword evidence="12" id="KW-1185">Reference proteome</keyword>
<proteinExistence type="inferred from homology"/>
<keyword evidence="3 10" id="KW-0808">Transferase</keyword>
<keyword evidence="8 10" id="KW-0594">Phospholipid biosynthesis</keyword>
<evidence type="ECO:0000256" key="6">
    <source>
        <dbReference type="ARBA" id="ARBA00023098"/>
    </source>
</evidence>
<dbReference type="GO" id="GO:0008654">
    <property type="term" value="P:phospholipid biosynthetic process"/>
    <property type="evidence" value="ECO:0007669"/>
    <property type="project" value="UniProtKB-UniRule"/>
</dbReference>
<evidence type="ECO:0000256" key="8">
    <source>
        <dbReference type="ARBA" id="ARBA00023209"/>
    </source>
</evidence>
<evidence type="ECO:0000256" key="1">
    <source>
        <dbReference type="ARBA" id="ARBA00022475"/>
    </source>
</evidence>
<evidence type="ECO:0000256" key="2">
    <source>
        <dbReference type="ARBA" id="ARBA00022516"/>
    </source>
</evidence>
<comment type="subcellular location">
    <subcellularLocation>
        <location evidence="10">Cell membrane</location>
        <topology evidence="10">Multi-pass membrane protein</topology>
    </subcellularLocation>
</comment>
<organism evidence="11 12">
    <name type="scientific">Zongyangia hominis</name>
    <dbReference type="NCBI Taxonomy" id="2763677"/>
    <lineage>
        <taxon>Bacteria</taxon>
        <taxon>Bacillati</taxon>
        <taxon>Bacillota</taxon>
        <taxon>Clostridia</taxon>
        <taxon>Eubacteriales</taxon>
        <taxon>Oscillospiraceae</taxon>
        <taxon>Zongyangia</taxon>
    </lineage>
</organism>
<keyword evidence="2 10" id="KW-0444">Lipid biosynthesis</keyword>
<comment type="catalytic activity">
    <reaction evidence="10">
        <text>an acyl phosphate + sn-glycerol 3-phosphate = a 1-acyl-sn-glycero-3-phosphate + phosphate</text>
        <dbReference type="Rhea" id="RHEA:34075"/>
        <dbReference type="ChEBI" id="CHEBI:43474"/>
        <dbReference type="ChEBI" id="CHEBI:57597"/>
        <dbReference type="ChEBI" id="CHEBI:57970"/>
        <dbReference type="ChEBI" id="CHEBI:59918"/>
        <dbReference type="EC" id="2.3.1.275"/>
    </reaction>
</comment>
<keyword evidence="4 10" id="KW-0812">Transmembrane</keyword>
<protein>
    <recommendedName>
        <fullName evidence="10">Glycerol-3-phosphate acyltransferase</fullName>
    </recommendedName>
    <alternativeName>
        <fullName evidence="10">Acyl-PO4 G3P acyltransferase</fullName>
    </alternativeName>
    <alternativeName>
        <fullName evidence="10">Acyl-phosphate--glycerol-3-phosphate acyltransferase</fullName>
    </alternativeName>
    <alternativeName>
        <fullName evidence="10">G3P acyltransferase</fullName>
        <shortName evidence="10">GPAT</shortName>
        <ecNumber evidence="10">2.3.1.275</ecNumber>
    </alternativeName>
    <alternativeName>
        <fullName evidence="10">Lysophosphatidic acid synthase</fullName>
        <shortName evidence="10">LPA synthase</shortName>
    </alternativeName>
</protein>
<evidence type="ECO:0000256" key="7">
    <source>
        <dbReference type="ARBA" id="ARBA00023136"/>
    </source>
</evidence>
<evidence type="ECO:0000313" key="12">
    <source>
        <dbReference type="Proteomes" id="UP000660861"/>
    </source>
</evidence>
<evidence type="ECO:0000256" key="10">
    <source>
        <dbReference type="HAMAP-Rule" id="MF_01043"/>
    </source>
</evidence>
<evidence type="ECO:0000256" key="4">
    <source>
        <dbReference type="ARBA" id="ARBA00022692"/>
    </source>
</evidence>
<feature type="transmembrane region" description="Helical" evidence="10">
    <location>
        <begin position="81"/>
        <end position="103"/>
    </location>
</feature>
<dbReference type="Proteomes" id="UP000660861">
    <property type="component" value="Unassembled WGS sequence"/>
</dbReference>
<keyword evidence="7 10" id="KW-0472">Membrane</keyword>
<dbReference type="PANTHER" id="PTHR30309:SF0">
    <property type="entry name" value="GLYCEROL-3-PHOSPHATE ACYLTRANSFERASE-RELATED"/>
    <property type="match status" value="1"/>
</dbReference>
<reference evidence="11" key="1">
    <citation type="submission" date="2020-08" db="EMBL/GenBank/DDBJ databases">
        <title>Genome public.</title>
        <authorList>
            <person name="Liu C."/>
            <person name="Sun Q."/>
        </authorList>
    </citation>
    <scope>NUCLEOTIDE SEQUENCE</scope>
    <source>
        <strain evidence="11">NSJ-54</strain>
    </source>
</reference>
<dbReference type="RefSeq" id="WP_262398033.1">
    <property type="nucleotide sequence ID" value="NZ_JACRTC010000006.1"/>
</dbReference>
<evidence type="ECO:0000313" key="11">
    <source>
        <dbReference type="EMBL" id="MBC8570939.1"/>
    </source>
</evidence>
<keyword evidence="6 10" id="KW-0443">Lipid metabolism</keyword>
<keyword evidence="9 10" id="KW-1208">Phospholipid metabolism</keyword>
<comment type="pathway">
    <text evidence="10">Lipid metabolism; phospholipid metabolism.</text>
</comment>
<dbReference type="AlphaFoldDB" id="A0A926EEZ5"/>
<keyword evidence="1 10" id="KW-1003">Cell membrane</keyword>
<dbReference type="EMBL" id="JACRTC010000006">
    <property type="protein sequence ID" value="MBC8570939.1"/>
    <property type="molecule type" value="Genomic_DNA"/>
</dbReference>
<dbReference type="Pfam" id="PF02660">
    <property type="entry name" value="G3P_acyltransf"/>
    <property type="match status" value="1"/>
</dbReference>
<dbReference type="GO" id="GO:0005886">
    <property type="term" value="C:plasma membrane"/>
    <property type="evidence" value="ECO:0007669"/>
    <property type="project" value="UniProtKB-SubCell"/>
</dbReference>
<dbReference type="HAMAP" id="MF_01043">
    <property type="entry name" value="PlsY"/>
    <property type="match status" value="1"/>
</dbReference>
<dbReference type="SMART" id="SM01207">
    <property type="entry name" value="G3P_acyltransf"/>
    <property type="match status" value="1"/>
</dbReference>